<gene>
    <name evidence="2" type="ORF">IQ05_01250</name>
</gene>
<dbReference type="InterPro" id="IPR025877">
    <property type="entry name" value="MobA-like_NTP_Trfase"/>
</dbReference>
<comment type="caution">
    <text evidence="2">The sequence shown here is derived from an EMBL/GenBank/DDBJ whole genome shotgun (WGS) entry which is preliminary data.</text>
</comment>
<evidence type="ECO:0000313" key="3">
    <source>
        <dbReference type="Proteomes" id="UP000317519"/>
    </source>
</evidence>
<name>A0ABY3FKR2_9FLAO</name>
<dbReference type="CDD" id="cd04182">
    <property type="entry name" value="GT_2_like_f"/>
    <property type="match status" value="1"/>
</dbReference>
<dbReference type="EMBL" id="VLKO01000004">
    <property type="protein sequence ID" value="TWI00594.1"/>
    <property type="molecule type" value="Genomic_DNA"/>
</dbReference>
<dbReference type="InterPro" id="IPR029044">
    <property type="entry name" value="Nucleotide-diphossugar_trans"/>
</dbReference>
<dbReference type="SUPFAM" id="SSF53448">
    <property type="entry name" value="Nucleotide-diphospho-sugar transferases"/>
    <property type="match status" value="1"/>
</dbReference>
<feature type="domain" description="MobA-like NTP transferase" evidence="1">
    <location>
        <begin position="6"/>
        <end position="168"/>
    </location>
</feature>
<evidence type="ECO:0000259" key="1">
    <source>
        <dbReference type="Pfam" id="PF12804"/>
    </source>
</evidence>
<dbReference type="Proteomes" id="UP000317519">
    <property type="component" value="Unassembled WGS sequence"/>
</dbReference>
<keyword evidence="2" id="KW-0548">Nucleotidyltransferase</keyword>
<dbReference type="GO" id="GO:0016779">
    <property type="term" value="F:nucleotidyltransferase activity"/>
    <property type="evidence" value="ECO:0007669"/>
    <property type="project" value="UniProtKB-KW"/>
</dbReference>
<dbReference type="Pfam" id="PF12804">
    <property type="entry name" value="NTP_transf_3"/>
    <property type="match status" value="1"/>
</dbReference>
<protein>
    <submittedName>
        <fullName evidence="2">Molybdenum cofactor cytidylyltransferase</fullName>
    </submittedName>
</protein>
<accession>A0ABY3FKR2</accession>
<dbReference type="RefSeq" id="WP_144890970.1">
    <property type="nucleotide sequence ID" value="NZ_VLKO01000004.1"/>
</dbReference>
<dbReference type="Gene3D" id="3.90.550.10">
    <property type="entry name" value="Spore Coat Polysaccharide Biosynthesis Protein SpsA, Chain A"/>
    <property type="match status" value="1"/>
</dbReference>
<dbReference type="PANTHER" id="PTHR43777">
    <property type="entry name" value="MOLYBDENUM COFACTOR CYTIDYLYLTRANSFERASE"/>
    <property type="match status" value="1"/>
</dbReference>
<dbReference type="PANTHER" id="PTHR43777:SF1">
    <property type="entry name" value="MOLYBDENUM COFACTOR CYTIDYLYLTRANSFERASE"/>
    <property type="match status" value="1"/>
</dbReference>
<sequence>MEIGILLLAAGNSSRLGQPKQLLQFNDTSLLQNTIVQAKKVPNSFVLVVTGAYKESIDIEIAKTEAQSIHNPYWESGMASSIAVGLQQLQDLKPAIRTCIISVCDQPYISTILFEDLIKKHKVSRKGIVASNYLNIVGVPVLFDSDYFAALKNLQGNEGAKKMIQQHQHDIAIVAFEKGAIDIDTIDDYNKLINKL</sequence>
<proteinExistence type="predicted"/>
<organism evidence="2 3">
    <name type="scientific">Flavobacterium tiangeerense</name>
    <dbReference type="NCBI Taxonomy" id="459471"/>
    <lineage>
        <taxon>Bacteria</taxon>
        <taxon>Pseudomonadati</taxon>
        <taxon>Bacteroidota</taxon>
        <taxon>Flavobacteriia</taxon>
        <taxon>Flavobacteriales</taxon>
        <taxon>Flavobacteriaceae</taxon>
        <taxon>Flavobacterium</taxon>
    </lineage>
</organism>
<reference evidence="2 3" key="1">
    <citation type="journal article" date="2015" name="Stand. Genomic Sci.">
        <title>Genomic Encyclopedia of Bacterial and Archaeal Type Strains, Phase III: the genomes of soil and plant-associated and newly described type strains.</title>
        <authorList>
            <person name="Whitman W.B."/>
            <person name="Woyke T."/>
            <person name="Klenk H.P."/>
            <person name="Zhou Y."/>
            <person name="Lilburn T.G."/>
            <person name="Beck B.J."/>
            <person name="De Vos P."/>
            <person name="Vandamme P."/>
            <person name="Eisen J.A."/>
            <person name="Garrity G."/>
            <person name="Hugenholtz P."/>
            <person name="Kyrpides N.C."/>
        </authorList>
    </citation>
    <scope>NUCLEOTIDE SEQUENCE [LARGE SCALE GENOMIC DNA]</scope>
    <source>
        <strain evidence="2 3">CGMCC 1.6847</strain>
    </source>
</reference>
<keyword evidence="3" id="KW-1185">Reference proteome</keyword>
<evidence type="ECO:0000313" key="2">
    <source>
        <dbReference type="EMBL" id="TWI00594.1"/>
    </source>
</evidence>
<keyword evidence="2" id="KW-0808">Transferase</keyword>